<protein>
    <recommendedName>
        <fullName evidence="2">HTH CENPB-type domain-containing protein</fullName>
    </recommendedName>
</protein>
<dbReference type="EMBL" id="LGTZ01000166">
    <property type="protein sequence ID" value="OJD26867.1"/>
    <property type="molecule type" value="Genomic_DNA"/>
</dbReference>
<dbReference type="GO" id="GO:0003677">
    <property type="term" value="F:DNA binding"/>
    <property type="evidence" value="ECO:0007669"/>
    <property type="project" value="UniProtKB-KW"/>
</dbReference>
<dbReference type="Pfam" id="PF18107">
    <property type="entry name" value="HTH_ABP1_N"/>
    <property type="match status" value="1"/>
</dbReference>
<dbReference type="Pfam" id="PF03221">
    <property type="entry name" value="HTH_Tnp_Tc5"/>
    <property type="match status" value="1"/>
</dbReference>
<dbReference type="SMART" id="SM00674">
    <property type="entry name" value="CENPB"/>
    <property type="match status" value="1"/>
</dbReference>
<sequence length="382" mass="44274">MEFLGVFHESFQSLAPNSTVTESSQVQINLPLHSLHEKGQEKDELADHMINHTVQARLAYSEMYIALARLFRHFNDLTIEPRSQDDLAYDDLFNYSLSPCWEGNILLCRIRERPAVSSVTEELAKLLSKMPRRTAISLEQKTALRVHKSLHPALSHNALKQWFEAEYKQKIAQSSVSEILSKRYAHLDKPTNRLPSQKRYRREHWPELEEALFMWIQQAETSIPLTREAIRHKAQYFWENLSVYKNQEMPAFSNGWLHGFQTRRAIKNRTFHGEAASARDVNEEINCIQMLLKNYAAKDIFNCDETGLFWKMIPDKGLFTRSLPCRKKEKARITAHYAAMLTAPNDYLFGLLEVLKIRMPSELLESILRISISNGGTTKRPG</sequence>
<evidence type="ECO:0000259" key="2">
    <source>
        <dbReference type="PROSITE" id="PS51253"/>
    </source>
</evidence>
<organism evidence="3 4">
    <name type="scientific">Blastomyces percursus</name>
    <dbReference type="NCBI Taxonomy" id="1658174"/>
    <lineage>
        <taxon>Eukaryota</taxon>
        <taxon>Fungi</taxon>
        <taxon>Dikarya</taxon>
        <taxon>Ascomycota</taxon>
        <taxon>Pezizomycotina</taxon>
        <taxon>Eurotiomycetes</taxon>
        <taxon>Eurotiomycetidae</taxon>
        <taxon>Onygenales</taxon>
        <taxon>Ajellomycetaceae</taxon>
        <taxon>Blastomyces</taxon>
    </lineage>
</organism>
<dbReference type="InterPro" id="IPR041188">
    <property type="entry name" value="HTH_ABP1_N"/>
</dbReference>
<dbReference type="PROSITE" id="PS51253">
    <property type="entry name" value="HTH_CENPB"/>
    <property type="match status" value="1"/>
</dbReference>
<dbReference type="PANTHER" id="PTHR19303:SF73">
    <property type="entry name" value="PROTEIN PDC2"/>
    <property type="match status" value="1"/>
</dbReference>
<evidence type="ECO:0000313" key="3">
    <source>
        <dbReference type="EMBL" id="OJD26867.1"/>
    </source>
</evidence>
<accession>A0A1J9R3A3</accession>
<keyword evidence="4" id="KW-1185">Reference proteome</keyword>
<dbReference type="AlphaFoldDB" id="A0A1J9R3A3"/>
<keyword evidence="1" id="KW-0238">DNA-binding</keyword>
<dbReference type="STRING" id="1658174.A0A1J9R3A3"/>
<dbReference type="OrthoDB" id="125347at2759"/>
<dbReference type="PANTHER" id="PTHR19303">
    <property type="entry name" value="TRANSPOSON"/>
    <property type="match status" value="1"/>
</dbReference>
<dbReference type="VEuPathDB" id="FungiDB:ACJ73_01747"/>
<gene>
    <name evidence="3" type="ORF">ACJ73_01747</name>
</gene>
<name>A0A1J9R3A3_9EURO</name>
<evidence type="ECO:0000256" key="1">
    <source>
        <dbReference type="ARBA" id="ARBA00023125"/>
    </source>
</evidence>
<proteinExistence type="predicted"/>
<evidence type="ECO:0000313" key="4">
    <source>
        <dbReference type="Proteomes" id="UP000242791"/>
    </source>
</evidence>
<reference evidence="3 4" key="1">
    <citation type="submission" date="2015-08" db="EMBL/GenBank/DDBJ databases">
        <title>Emmonsia species relationships and genome sequence.</title>
        <authorList>
            <person name="Cuomo C.A."/>
            <person name="Schwartz I.S."/>
            <person name="Kenyon C."/>
            <person name="De Hoog G.S."/>
            <person name="Govender N.P."/>
            <person name="Botha A."/>
            <person name="Moreno L."/>
            <person name="De Vries M."/>
            <person name="Munoz J.F."/>
            <person name="Stielow J.B."/>
        </authorList>
    </citation>
    <scope>NUCLEOTIDE SEQUENCE [LARGE SCALE GENOMIC DNA]</scope>
    <source>
        <strain evidence="3 4">EI222</strain>
    </source>
</reference>
<dbReference type="GO" id="GO:0005634">
    <property type="term" value="C:nucleus"/>
    <property type="evidence" value="ECO:0007669"/>
    <property type="project" value="TreeGrafter"/>
</dbReference>
<dbReference type="InterPro" id="IPR006600">
    <property type="entry name" value="HTH_CenpB_DNA-bd_dom"/>
</dbReference>
<feature type="domain" description="HTH CENPB-type" evidence="2">
    <location>
        <begin position="196"/>
        <end position="270"/>
    </location>
</feature>
<dbReference type="Gene3D" id="1.10.10.60">
    <property type="entry name" value="Homeodomain-like"/>
    <property type="match status" value="2"/>
</dbReference>
<dbReference type="InterPro" id="IPR009057">
    <property type="entry name" value="Homeodomain-like_sf"/>
</dbReference>
<dbReference type="InterPro" id="IPR050863">
    <property type="entry name" value="CenT-Element_Derived"/>
</dbReference>
<dbReference type="Proteomes" id="UP000242791">
    <property type="component" value="Unassembled WGS sequence"/>
</dbReference>
<comment type="caution">
    <text evidence="3">The sequence shown here is derived from an EMBL/GenBank/DDBJ whole genome shotgun (WGS) entry which is preliminary data.</text>
</comment>
<dbReference type="SUPFAM" id="SSF46689">
    <property type="entry name" value="Homeodomain-like"/>
    <property type="match status" value="2"/>
</dbReference>